<accession>A0ABX7RC67</accession>
<evidence type="ECO:0000313" key="3">
    <source>
        <dbReference type="Proteomes" id="UP000663400"/>
    </source>
</evidence>
<dbReference type="Proteomes" id="UP000663400">
    <property type="component" value="Chromosome"/>
</dbReference>
<name>A0ABX7RC67_9GAMM</name>
<dbReference type="RefSeq" id="WP_200605101.1">
    <property type="nucleotide sequence ID" value="NZ_CP071517.1"/>
</dbReference>
<keyword evidence="3" id="KW-1185">Reference proteome</keyword>
<evidence type="ECO:0000256" key="1">
    <source>
        <dbReference type="SAM" id="MobiDB-lite"/>
    </source>
</evidence>
<sequence>MNDDIASRLYPNQASANTGSAPPKTLPPGSSDQRQDLAFRMFPSMGATTDPISDAQNGSQAPALTDHQLSPAEALSADESLSERMYADGGPVLDSPEAYSGAALGATFDQLEHQARHDGNEPDAQALAEGRREASALLFEWSVPADHAHEIAMELSAWHDRWMRDELPSTDQIVENGAKALSELRKTWGSQFDANLAFARTAYQQASKRLPWLADLVDSGAGNSAVLIKQFAAIGRRQARAARTGQKQSGNRR</sequence>
<protein>
    <submittedName>
        <fullName evidence="2">Uncharacterized protein</fullName>
    </submittedName>
</protein>
<feature type="compositionally biased region" description="Polar residues" evidence="1">
    <location>
        <begin position="10"/>
        <end position="20"/>
    </location>
</feature>
<organism evidence="2 3">
    <name type="scientific">Lysobacter arenosi</name>
    <dbReference type="NCBI Taxonomy" id="2795387"/>
    <lineage>
        <taxon>Bacteria</taxon>
        <taxon>Pseudomonadati</taxon>
        <taxon>Pseudomonadota</taxon>
        <taxon>Gammaproteobacteria</taxon>
        <taxon>Lysobacterales</taxon>
        <taxon>Lysobacteraceae</taxon>
        <taxon>Lysobacter</taxon>
    </lineage>
</organism>
<feature type="region of interest" description="Disordered" evidence="1">
    <location>
        <begin position="1"/>
        <end position="78"/>
    </location>
</feature>
<dbReference type="EMBL" id="CP071517">
    <property type="protein sequence ID" value="QSX75744.1"/>
    <property type="molecule type" value="Genomic_DNA"/>
</dbReference>
<evidence type="ECO:0000313" key="2">
    <source>
        <dbReference type="EMBL" id="QSX75744.1"/>
    </source>
</evidence>
<reference evidence="2 3" key="1">
    <citation type="submission" date="2021-02" db="EMBL/GenBank/DDBJ databases">
        <title>Lysobacter arenosi sp. nov., isolated from soil of gangwondo yeongwol, south Korea.</title>
        <authorList>
            <person name="Kim K.R."/>
            <person name="Kim K.H."/>
            <person name="Jeon C.O."/>
        </authorList>
    </citation>
    <scope>NUCLEOTIDE SEQUENCE [LARGE SCALE GENOMIC DNA]</scope>
    <source>
        <strain evidence="2 3">R7</strain>
    </source>
</reference>
<proteinExistence type="predicted"/>
<feature type="compositionally biased region" description="Polar residues" evidence="1">
    <location>
        <begin position="46"/>
        <end position="62"/>
    </location>
</feature>
<gene>
    <name evidence="2" type="ORF">HIV01_004255</name>
</gene>